<dbReference type="SUPFAM" id="SSF55961">
    <property type="entry name" value="Bet v1-like"/>
    <property type="match status" value="1"/>
</dbReference>
<dbReference type="Gene3D" id="3.30.530.20">
    <property type="match status" value="1"/>
</dbReference>
<proteinExistence type="inferred from homology"/>
<evidence type="ECO:0000313" key="3">
    <source>
        <dbReference type="EnsemblPlants" id="MELO3C015013.2.1"/>
    </source>
</evidence>
<dbReference type="Pfam" id="PF00407">
    <property type="entry name" value="Bet_v_1"/>
    <property type="match status" value="1"/>
</dbReference>
<evidence type="ECO:0000259" key="2">
    <source>
        <dbReference type="SMART" id="SM01037"/>
    </source>
</evidence>
<dbReference type="InterPro" id="IPR000916">
    <property type="entry name" value="Bet_v_I/MLP"/>
</dbReference>
<evidence type="ECO:0000256" key="1">
    <source>
        <dbReference type="ARBA" id="ARBA00038242"/>
    </source>
</evidence>
<comment type="similarity">
    <text evidence="1">Belongs to the MLP family.</text>
</comment>
<feature type="domain" description="Bet v I/Major latex protein" evidence="2">
    <location>
        <begin position="2"/>
        <end position="151"/>
    </location>
</feature>
<dbReference type="CDD" id="cd07816">
    <property type="entry name" value="Bet_v1-like"/>
    <property type="match status" value="1"/>
</dbReference>
<dbReference type="InterPro" id="IPR052006">
    <property type="entry name" value="MLP-like"/>
</dbReference>
<dbReference type="EnsemblPlants" id="MELO3C015013.2.1">
    <property type="protein sequence ID" value="MELO3C015013.2.1"/>
    <property type="gene ID" value="MELO3C015013.2"/>
</dbReference>
<sequence>MGLVGEVVSEIEVNANADKFFHFFKHEIFHTPNISSKFIQQVELHEGDWDIHAHGSIKIWNYTIDGKAEAFKERVEFDDKKLAMKLVGLEGNVFKHYKTFNITYQIVPKKHQHSLVVLNLKYEKLDGDSPTPYKYVELLENIIKDIESYLK</sequence>
<protein>
    <recommendedName>
        <fullName evidence="2">Bet v I/Major latex protein domain-containing protein</fullName>
    </recommendedName>
</protein>
<name>A0A9I9D9G0_CUCME</name>
<organism evidence="3">
    <name type="scientific">Cucumis melo</name>
    <name type="common">Muskmelon</name>
    <dbReference type="NCBI Taxonomy" id="3656"/>
    <lineage>
        <taxon>Eukaryota</taxon>
        <taxon>Viridiplantae</taxon>
        <taxon>Streptophyta</taxon>
        <taxon>Embryophyta</taxon>
        <taxon>Tracheophyta</taxon>
        <taxon>Spermatophyta</taxon>
        <taxon>Magnoliopsida</taxon>
        <taxon>eudicotyledons</taxon>
        <taxon>Gunneridae</taxon>
        <taxon>Pentapetalae</taxon>
        <taxon>rosids</taxon>
        <taxon>fabids</taxon>
        <taxon>Cucurbitales</taxon>
        <taxon>Cucurbitaceae</taxon>
        <taxon>Benincaseae</taxon>
        <taxon>Cucumis</taxon>
    </lineage>
</organism>
<dbReference type="InterPro" id="IPR023393">
    <property type="entry name" value="START-like_dom_sf"/>
</dbReference>
<dbReference type="PANTHER" id="PTHR31338:SF20">
    <property type="entry name" value="BET V I_MAJOR LATEX PROTEIN DOMAIN-CONTAINING PROTEIN"/>
    <property type="match status" value="1"/>
</dbReference>
<dbReference type="PANTHER" id="PTHR31338">
    <property type="entry name" value="POLYKETIDE CYCLASE/DEHYDRASE AND LIPID TRANSPORT SUPERFAMILY PROTEIN"/>
    <property type="match status" value="1"/>
</dbReference>
<accession>A0A9I9D9G0</accession>
<dbReference type="eggNOG" id="ENOG502S36X">
    <property type="taxonomic scope" value="Eukaryota"/>
</dbReference>
<reference evidence="3" key="1">
    <citation type="submission" date="2023-03" db="UniProtKB">
        <authorList>
            <consortium name="EnsemblPlants"/>
        </authorList>
    </citation>
    <scope>IDENTIFICATION</scope>
</reference>
<dbReference type="RefSeq" id="XP_008450253.2">
    <property type="nucleotide sequence ID" value="XM_008452031.2"/>
</dbReference>
<gene>
    <name evidence="3" type="primary">103491913</name>
</gene>
<dbReference type="SMART" id="SM01037">
    <property type="entry name" value="Bet_v_1"/>
    <property type="match status" value="1"/>
</dbReference>